<feature type="region of interest" description="Disordered" evidence="2">
    <location>
        <begin position="94"/>
        <end position="306"/>
    </location>
</feature>
<feature type="domain" description="Putative zinc-finger" evidence="3">
    <location>
        <begin position="1313"/>
        <end position="1334"/>
    </location>
</feature>
<evidence type="ECO:0000313" key="5">
    <source>
        <dbReference type="Proteomes" id="UP000572817"/>
    </source>
</evidence>
<feature type="region of interest" description="Disordered" evidence="2">
    <location>
        <begin position="528"/>
        <end position="664"/>
    </location>
</feature>
<feature type="compositionally biased region" description="Low complexity" evidence="2">
    <location>
        <begin position="545"/>
        <end position="566"/>
    </location>
</feature>
<evidence type="ECO:0000259" key="3">
    <source>
        <dbReference type="Pfam" id="PF10650"/>
    </source>
</evidence>
<reference evidence="4" key="1">
    <citation type="submission" date="2020-04" db="EMBL/GenBank/DDBJ databases">
        <title>Genome Assembly and Annotation of Botryosphaeria dothidea sdau 11-99, a Latent Pathogen of Apple Fruit Ring Rot in China.</title>
        <authorList>
            <person name="Yu C."/>
            <person name="Diao Y."/>
            <person name="Lu Q."/>
            <person name="Zhao J."/>
            <person name="Cui S."/>
            <person name="Peng C."/>
            <person name="He B."/>
            <person name="Liu H."/>
        </authorList>
    </citation>
    <scope>NUCLEOTIDE SEQUENCE [LARGE SCALE GENOMIC DNA]</scope>
    <source>
        <strain evidence="4">Sdau11-99</strain>
    </source>
</reference>
<dbReference type="EMBL" id="WWBZ02000007">
    <property type="protein sequence ID" value="KAF4312042.1"/>
    <property type="molecule type" value="Genomic_DNA"/>
</dbReference>
<feature type="region of interest" description="Disordered" evidence="2">
    <location>
        <begin position="760"/>
        <end position="837"/>
    </location>
</feature>
<accession>A0A8H4NEC5</accession>
<feature type="compositionally biased region" description="Polar residues" evidence="2">
    <location>
        <begin position="771"/>
        <end position="793"/>
    </location>
</feature>
<gene>
    <name evidence="4" type="ORF">GTA08_BOTSDO12146</name>
</gene>
<feature type="compositionally biased region" description="Polar residues" evidence="2">
    <location>
        <begin position="1109"/>
        <end position="1133"/>
    </location>
</feature>
<feature type="compositionally biased region" description="Low complexity" evidence="2">
    <location>
        <begin position="32"/>
        <end position="60"/>
    </location>
</feature>
<dbReference type="Pfam" id="PF10650">
    <property type="entry name" value="zf-C3H1"/>
    <property type="match status" value="1"/>
</dbReference>
<feature type="coiled-coil region" evidence="1">
    <location>
        <begin position="843"/>
        <end position="913"/>
    </location>
</feature>
<feature type="compositionally biased region" description="Basic and acidic residues" evidence="2">
    <location>
        <begin position="197"/>
        <end position="208"/>
    </location>
</feature>
<comment type="caution">
    <text evidence="4">The sequence shown here is derived from an EMBL/GenBank/DDBJ whole genome shotgun (WGS) entry which is preliminary data.</text>
</comment>
<feature type="compositionally biased region" description="Pro residues" evidence="2">
    <location>
        <begin position="130"/>
        <end position="141"/>
    </location>
</feature>
<name>A0A8H4NEC5_9PEZI</name>
<feature type="region of interest" description="Disordered" evidence="2">
    <location>
        <begin position="677"/>
        <end position="743"/>
    </location>
</feature>
<feature type="compositionally biased region" description="Acidic residues" evidence="2">
    <location>
        <begin position="1030"/>
        <end position="1039"/>
    </location>
</feature>
<keyword evidence="1" id="KW-0175">Coiled coil</keyword>
<organism evidence="4 5">
    <name type="scientific">Botryosphaeria dothidea</name>
    <dbReference type="NCBI Taxonomy" id="55169"/>
    <lineage>
        <taxon>Eukaryota</taxon>
        <taxon>Fungi</taxon>
        <taxon>Dikarya</taxon>
        <taxon>Ascomycota</taxon>
        <taxon>Pezizomycotina</taxon>
        <taxon>Dothideomycetes</taxon>
        <taxon>Dothideomycetes incertae sedis</taxon>
        <taxon>Botryosphaeriales</taxon>
        <taxon>Botryosphaeriaceae</taxon>
        <taxon>Botryosphaeria</taxon>
    </lineage>
</organism>
<dbReference type="InterPro" id="IPR019607">
    <property type="entry name" value="Putative_zinc-finger_domain"/>
</dbReference>
<feature type="compositionally biased region" description="Basic and acidic residues" evidence="2">
    <location>
        <begin position="528"/>
        <end position="542"/>
    </location>
</feature>
<feature type="compositionally biased region" description="Pro residues" evidence="2">
    <location>
        <begin position="96"/>
        <end position="123"/>
    </location>
</feature>
<evidence type="ECO:0000313" key="4">
    <source>
        <dbReference type="EMBL" id="KAF4312042.1"/>
    </source>
</evidence>
<dbReference type="Proteomes" id="UP000572817">
    <property type="component" value="Unassembled WGS sequence"/>
</dbReference>
<proteinExistence type="predicted"/>
<feature type="compositionally biased region" description="Acidic residues" evidence="2">
    <location>
        <begin position="966"/>
        <end position="988"/>
    </location>
</feature>
<keyword evidence="5" id="KW-1185">Reference proteome</keyword>
<feature type="compositionally biased region" description="Low complexity" evidence="2">
    <location>
        <begin position="801"/>
        <end position="820"/>
    </location>
</feature>
<evidence type="ECO:0000256" key="1">
    <source>
        <dbReference type="SAM" id="Coils"/>
    </source>
</evidence>
<sequence length="1405" mass="151063">MANFPPSAPFFGMPPYPQAFPPQSAPPPPSGGPAYQNAPQLPLQQQQQQHPPQQPHAHNAGGFGQNTSLPQMDFQALGLNPSQLAVLWQQVQNGAAPPPLPFPPPFTSQPGFAPPPPPPPIPFPAGFQPPATPSFPIPHPQALPGITAVSQPPVPPANLPAPNNRVMEIVNGDKEEGELSDEPGSQEEPGRSWSRGDNQRSARGDSNHPRMSAAVPSGRKRRPRNSDRQDELSRTDFKGTAGNERHGHGVASNGRRTSSPRWHGQQEKRSPIQSPQARAHPDSRTEVLQHPVTQIGSGAKNAAWPHYEQPAVEHTGFDMTEFEDKRRQAEAFLGVLHSFGYGYADLQKSGLDPKLAKEVWTSLGFSLDQESFGNSTRTSAPESKVEPSNPSTPSNLPAATPVTSATMSTSSTQLPPKPQPAVGTTGTNKASAGAAAASPIDRAAYIARLMAAKNSKATAKPMATGSTTPSPAPAPAVEPPAPSQPDPEPSVGQDNAHKQASAPVPDPAVLAAQKKEAQNELLRRKIEALKIPKKKAEEDARAKAHAVAASLSANRTPSSSSASVPPITQSEMPVRPAQGTVVALSTPSKDAQSSSMSLQSPGGIPGLFMTAPAPPIAPQPTQAQSVLPSNRGRKRPVAADFEDLQLSRPSTGFKRPFGQSHNDHEQMIIEVSDDETVDSVMDIDEADDLQPSAQQSSQHLPKVGANRNIPPLTNFPSRPNFSRQGSAQSTPPAAQTPISAAKIEDLRRKEEEIAALKKKLAEKERLRLAKTQSSRAQTPATPTHQPSQFQQDQPAVRSEPTPRTGTPTATALAQAPQSPAESEWRRRRRAEIQSGISAFDADMNSNLSRLEQLRREMEQIEAENRRRQQEKENLINELEGLGIDTEGMPHEELQAKKDEIMQQQEAAATAAAEEATAFVNDTISLSEPAEVSQPVPDQAHQNDAALVSEEKAPSESSGDQMSMSEGEIEEESDTTEAEMDMSDSDAEKDEPLPIQTATSTVEGLGPVAVEHQSEVFPESQSKPTYPAETSEQEDTEDFYSPEPQPDVSQYPKPEVNDTERVSAESAQSSLDTGDDEAAEDEEDDYAPPDLVQEQSAGSRTAHPVPSLPGINNTSDGHQVSADTTMDAYKTTSEIIPELLHPESTDQVIRNEPQADDASSEAMDEGEDDYDPSQMLPNPTPSSSASENPTPQTTSNEGIAGISATQSVAASQASGDTMSESGKSASETPADTPQITIMSDEAAPELQGHKSEGDENDHTVSEAHKLNKHAFYEPYESPLKHFKAYRYHPQYSQSVSGGFRSLTYSHEIDPMKPICAFETAGGICNDSACEGQHFRAMGISEDKILVQLGIVNPGRTPEEQEQWRMGLKQVLKGLREQNVRDAESVAAAIANHRRDFLQDPSKVLNI</sequence>
<feature type="region of interest" description="Disordered" evidence="2">
    <location>
        <begin position="455"/>
        <end position="516"/>
    </location>
</feature>
<dbReference type="OrthoDB" id="1922977at2759"/>
<feature type="compositionally biased region" description="Acidic residues" evidence="2">
    <location>
        <begin position="1153"/>
        <end position="1170"/>
    </location>
</feature>
<feature type="compositionally biased region" description="Acidic residues" evidence="2">
    <location>
        <begin position="1072"/>
        <end position="1086"/>
    </location>
</feature>
<feature type="region of interest" description="Disordered" evidence="2">
    <location>
        <begin position="369"/>
        <end position="438"/>
    </location>
</feature>
<feature type="compositionally biased region" description="Pro residues" evidence="2">
    <location>
        <begin position="1"/>
        <end position="31"/>
    </location>
</feature>
<feature type="compositionally biased region" description="Basic and acidic residues" evidence="2">
    <location>
        <begin position="224"/>
        <end position="247"/>
    </location>
</feature>
<feature type="region of interest" description="Disordered" evidence="2">
    <location>
        <begin position="919"/>
        <end position="1233"/>
    </location>
</feature>
<evidence type="ECO:0000256" key="2">
    <source>
        <dbReference type="SAM" id="MobiDB-lite"/>
    </source>
</evidence>
<feature type="compositionally biased region" description="Acidic residues" evidence="2">
    <location>
        <begin position="175"/>
        <end position="185"/>
    </location>
</feature>
<feature type="compositionally biased region" description="Polar residues" evidence="2">
    <location>
        <begin position="1174"/>
        <end position="1196"/>
    </location>
</feature>
<protein>
    <recommendedName>
        <fullName evidence="3">Putative zinc-finger domain-containing protein</fullName>
    </recommendedName>
</protein>
<feature type="compositionally biased region" description="Polar residues" evidence="2">
    <location>
        <begin position="369"/>
        <end position="414"/>
    </location>
</feature>
<feature type="compositionally biased region" description="Acidic residues" evidence="2">
    <location>
        <begin position="677"/>
        <end position="688"/>
    </location>
</feature>
<feature type="compositionally biased region" description="Pro residues" evidence="2">
    <location>
        <begin position="470"/>
        <end position="488"/>
    </location>
</feature>
<feature type="compositionally biased region" description="Polar residues" evidence="2">
    <location>
        <begin position="714"/>
        <end position="738"/>
    </location>
</feature>
<feature type="compositionally biased region" description="Polar residues" evidence="2">
    <location>
        <begin position="1018"/>
        <end position="1029"/>
    </location>
</feature>
<feature type="compositionally biased region" description="Polar residues" evidence="2">
    <location>
        <begin position="1214"/>
        <end position="1233"/>
    </location>
</feature>
<feature type="region of interest" description="Disordered" evidence="2">
    <location>
        <begin position="1"/>
        <end position="75"/>
    </location>
</feature>
<feature type="compositionally biased region" description="Polar residues" evidence="2">
    <location>
        <begin position="583"/>
        <end position="600"/>
    </location>
</feature>
<feature type="compositionally biased region" description="Low complexity" evidence="2">
    <location>
        <begin position="1202"/>
        <end position="1213"/>
    </location>
</feature>